<keyword evidence="19" id="KW-1185">Reference proteome</keyword>
<feature type="region of interest" description="Disordered" evidence="16">
    <location>
        <begin position="189"/>
        <end position="219"/>
    </location>
</feature>
<dbReference type="Gene3D" id="3.30.200.20">
    <property type="entry name" value="Phosphorylase Kinase, domain 1"/>
    <property type="match status" value="1"/>
</dbReference>
<dbReference type="FunFam" id="1.10.510.10:FF:000091">
    <property type="entry name" value="Calcium/calmodulin-dependent protein kinase kinase 2 isoform 1"/>
    <property type="match status" value="1"/>
</dbReference>
<proteinExistence type="predicted"/>
<evidence type="ECO:0000256" key="7">
    <source>
        <dbReference type="ARBA" id="ARBA00022679"/>
    </source>
</evidence>
<reference evidence="18 19" key="1">
    <citation type="journal article" date="2010" name="Nature">
        <title>The sequence and de novo assembly of the giant panda genome.</title>
        <authorList>
            <person name="Li R."/>
            <person name="Fan W."/>
            <person name="Tian G."/>
            <person name="Zhu H."/>
            <person name="He L."/>
            <person name="Cai J."/>
            <person name="Huang Q."/>
            <person name="Cai Q."/>
            <person name="Li B."/>
            <person name="Bai Y."/>
            <person name="Zhang Z."/>
            <person name="Zhang Y."/>
            <person name="Wang W."/>
            <person name="Li J."/>
            <person name="Wei F."/>
            <person name="Li H."/>
            <person name="Jian M."/>
            <person name="Li J."/>
            <person name="Zhang Z."/>
            <person name="Nielsen R."/>
            <person name="Li D."/>
            <person name="Gu W."/>
            <person name="Yang Z."/>
            <person name="Xuan Z."/>
            <person name="Ryder O.A."/>
            <person name="Leung F.C."/>
            <person name="Zhou Y."/>
            <person name="Cao J."/>
            <person name="Sun X."/>
            <person name="Fu Y."/>
            <person name="Fang X."/>
            <person name="Guo X."/>
            <person name="Wang B."/>
            <person name="Hou R."/>
            <person name="Shen F."/>
            <person name="Mu B."/>
            <person name="Ni P."/>
            <person name="Lin R."/>
            <person name="Qian W."/>
            <person name="Wang G."/>
            <person name="Yu C."/>
            <person name="Nie W."/>
            <person name="Wang J."/>
            <person name="Wu Z."/>
            <person name="Liang H."/>
            <person name="Min J."/>
            <person name="Wu Q."/>
            <person name="Cheng S."/>
            <person name="Ruan J."/>
            <person name="Wang M."/>
            <person name="Shi Z."/>
            <person name="Wen M."/>
            <person name="Liu B."/>
            <person name="Ren X."/>
            <person name="Zheng H."/>
            <person name="Dong D."/>
            <person name="Cook K."/>
            <person name="Shan G."/>
            <person name="Zhang H."/>
            <person name="Kosiol C."/>
            <person name="Xie X."/>
            <person name="Lu Z."/>
            <person name="Zheng H."/>
            <person name="Li Y."/>
            <person name="Steiner C.C."/>
            <person name="Lam T.T."/>
            <person name="Lin S."/>
            <person name="Zhang Q."/>
            <person name="Li G."/>
            <person name="Tian J."/>
            <person name="Gong T."/>
            <person name="Liu H."/>
            <person name="Zhang D."/>
            <person name="Fang L."/>
            <person name="Ye C."/>
            <person name="Zhang J."/>
            <person name="Hu W."/>
            <person name="Xu A."/>
            <person name="Ren Y."/>
            <person name="Zhang G."/>
            <person name="Bruford M.W."/>
            <person name="Li Q."/>
            <person name="Ma L."/>
            <person name="Guo Y."/>
            <person name="An N."/>
            <person name="Hu Y."/>
            <person name="Zheng Y."/>
            <person name="Shi Y."/>
            <person name="Li Z."/>
            <person name="Liu Q."/>
            <person name="Chen Y."/>
            <person name="Zhao J."/>
            <person name="Qu N."/>
            <person name="Zhao S."/>
            <person name="Tian F."/>
            <person name="Wang X."/>
            <person name="Wang H."/>
            <person name="Xu L."/>
            <person name="Liu X."/>
            <person name="Vinar T."/>
            <person name="Wang Y."/>
            <person name="Lam T.W."/>
            <person name="Yiu S.M."/>
            <person name="Liu S."/>
            <person name="Zhang H."/>
            <person name="Li D."/>
            <person name="Huang Y."/>
            <person name="Wang X."/>
            <person name="Yang G."/>
            <person name="Jiang Z."/>
            <person name="Wang J."/>
            <person name="Qin N."/>
            <person name="Li L."/>
            <person name="Li J."/>
            <person name="Bolund L."/>
            <person name="Kristiansen K."/>
            <person name="Wong G.K."/>
            <person name="Olson M."/>
            <person name="Zhang X."/>
            <person name="Li S."/>
            <person name="Yang H."/>
            <person name="Wang J."/>
            <person name="Wang J."/>
        </authorList>
    </citation>
    <scope>NUCLEOTIDE SEQUENCE [LARGE SCALE GENOMIC DNA]</scope>
</reference>
<dbReference type="Proteomes" id="UP000008912">
    <property type="component" value="Unassembled WGS sequence"/>
</dbReference>
<evidence type="ECO:0000256" key="8">
    <source>
        <dbReference type="ARBA" id="ARBA00022741"/>
    </source>
</evidence>
<dbReference type="Pfam" id="PF00069">
    <property type="entry name" value="Pkinase"/>
    <property type="match status" value="1"/>
</dbReference>
<keyword evidence="9" id="KW-0418">Kinase</keyword>
<dbReference type="SUPFAM" id="SSF56112">
    <property type="entry name" value="Protein kinase-like (PK-like)"/>
    <property type="match status" value="1"/>
</dbReference>
<keyword evidence="4" id="KW-0963">Cytoplasm</keyword>
<dbReference type="GO" id="GO:0005829">
    <property type="term" value="C:cytosol"/>
    <property type="evidence" value="ECO:0007669"/>
    <property type="project" value="Ensembl"/>
</dbReference>
<evidence type="ECO:0000256" key="3">
    <source>
        <dbReference type="ARBA" id="ARBA00012434"/>
    </source>
</evidence>
<comment type="catalytic activity">
    <reaction evidence="13">
        <text>L-threonyl-[protein] + ATP = O-phospho-L-threonyl-[protein] + ADP + H(+)</text>
        <dbReference type="Rhea" id="RHEA:46608"/>
        <dbReference type="Rhea" id="RHEA-COMP:11060"/>
        <dbReference type="Rhea" id="RHEA-COMP:11605"/>
        <dbReference type="ChEBI" id="CHEBI:15378"/>
        <dbReference type="ChEBI" id="CHEBI:30013"/>
        <dbReference type="ChEBI" id="CHEBI:30616"/>
        <dbReference type="ChEBI" id="CHEBI:61977"/>
        <dbReference type="ChEBI" id="CHEBI:456216"/>
        <dbReference type="EC" id="2.7.11.17"/>
    </reaction>
</comment>
<feature type="region of interest" description="Disordered" evidence="16">
    <location>
        <begin position="677"/>
        <end position="766"/>
    </location>
</feature>
<dbReference type="GO" id="GO:1903599">
    <property type="term" value="P:positive regulation of autophagy of mitochondrion"/>
    <property type="evidence" value="ECO:0007669"/>
    <property type="project" value="Ensembl"/>
</dbReference>
<dbReference type="PANTHER" id="PTHR43895">
    <property type="entry name" value="CALCIUM/CALMODULIN-DEPENDENT PROTEIN KINASE KINASE-RELATED"/>
    <property type="match status" value="1"/>
</dbReference>
<organism evidence="18 19">
    <name type="scientific">Ailuropoda melanoleuca</name>
    <name type="common">Giant panda</name>
    <dbReference type="NCBI Taxonomy" id="9646"/>
    <lineage>
        <taxon>Eukaryota</taxon>
        <taxon>Metazoa</taxon>
        <taxon>Chordata</taxon>
        <taxon>Craniata</taxon>
        <taxon>Vertebrata</taxon>
        <taxon>Euteleostomi</taxon>
        <taxon>Mammalia</taxon>
        <taxon>Eutheria</taxon>
        <taxon>Laurasiatheria</taxon>
        <taxon>Carnivora</taxon>
        <taxon>Caniformia</taxon>
        <taxon>Ursidae</taxon>
        <taxon>Ailuropoda</taxon>
    </lineage>
</organism>
<evidence type="ECO:0000256" key="6">
    <source>
        <dbReference type="ARBA" id="ARBA00022553"/>
    </source>
</evidence>
<dbReference type="InterPro" id="IPR000719">
    <property type="entry name" value="Prot_kinase_dom"/>
</dbReference>
<dbReference type="GO" id="GO:0005509">
    <property type="term" value="F:calcium ion binding"/>
    <property type="evidence" value="ECO:0007669"/>
    <property type="project" value="Ensembl"/>
</dbReference>
<dbReference type="PROSITE" id="PS00107">
    <property type="entry name" value="PROTEIN_KINASE_ATP"/>
    <property type="match status" value="1"/>
</dbReference>
<evidence type="ECO:0000259" key="17">
    <source>
        <dbReference type="PROSITE" id="PS50011"/>
    </source>
</evidence>
<feature type="region of interest" description="Disordered" evidence="16">
    <location>
        <begin position="385"/>
        <end position="405"/>
    </location>
</feature>
<dbReference type="Gene3D" id="1.10.510.10">
    <property type="entry name" value="Transferase(Phosphotransferase) domain 1"/>
    <property type="match status" value="1"/>
</dbReference>
<keyword evidence="12" id="KW-0539">Nucleus</keyword>
<evidence type="ECO:0000256" key="2">
    <source>
        <dbReference type="ARBA" id="ARBA00004496"/>
    </source>
</evidence>
<evidence type="ECO:0000256" key="12">
    <source>
        <dbReference type="ARBA" id="ARBA00023242"/>
    </source>
</evidence>
<dbReference type="InParanoid" id="A0A7N5P0V7"/>
<evidence type="ECO:0000256" key="16">
    <source>
        <dbReference type="SAM" id="MobiDB-lite"/>
    </source>
</evidence>
<evidence type="ECO:0000256" key="1">
    <source>
        <dbReference type="ARBA" id="ARBA00004123"/>
    </source>
</evidence>
<dbReference type="SMART" id="SM00220">
    <property type="entry name" value="S_TKc"/>
    <property type="match status" value="1"/>
</dbReference>
<dbReference type="CDD" id="cd14199">
    <property type="entry name" value="STKc_CaMKK2"/>
    <property type="match status" value="1"/>
</dbReference>
<name>A0A7N5P0V7_AILME</name>
<dbReference type="Ensembl" id="ENSAMET00000029317.1">
    <property type="protein sequence ID" value="ENSAMEP00000021979.1"/>
    <property type="gene ID" value="ENSAMEG00000014208.2"/>
</dbReference>
<evidence type="ECO:0000256" key="4">
    <source>
        <dbReference type="ARBA" id="ARBA00022490"/>
    </source>
</evidence>
<dbReference type="InterPro" id="IPR017441">
    <property type="entry name" value="Protein_kinase_ATP_BS"/>
</dbReference>
<evidence type="ECO:0000256" key="5">
    <source>
        <dbReference type="ARBA" id="ARBA00022527"/>
    </source>
</evidence>
<dbReference type="AlphaFoldDB" id="A0A7N5P0V7"/>
<sequence length="766" mass="84104">MLYRWSQPGAPMSIFSLPVCLTPGKHKLGCQTRKTLNNKYVKKKKKKGGGGGETGNSRPKSQFSNNRLGLEVAAASVGGRRTSILGFSHTWFLQRWSLEFVCVWRGFSNKEMWSRLFCIDLRSHHIMFCKIFPGCQLEAGVRSPARPGAVRPGAAGFPSPACHGRLTLPLSAGGAAAGWEWSGARTMSSCVSSQPSSDPAALQDELGGGGGSSSEGQKPCEALQGLSSLSIRLGMESFIVVTECEPGCAVDRSLARDRPLEADGREVPLDASASGPQARPQLCSRKLSLQERSQLDTNGRCGHLALAHSPVGSPQSSPRLPRRPTVESHHVSITGMQDCVQLNQYTLKDEIGKGSYGVVKLAYNENDNTYYAMKVLSKKKLIRQAGFPRRPPPRGTRPAPGGCIQPRGPIEQVYQEIAILKKLDHPNVVKLVEVLDDPNEDHLYMVFELVNQGPVMEVPTLKPLSEDQARFYFQDLIKGIEYLHYQKIIHRDIKPSNLLVGEDGHIKIADFGVSNEFKGSDALLSNTVGTPAFMAPESLSETRKIFSGKALDVWAMGVTLYCFVFGQCPFMDERIMCLHSKIKSQALEFPDQPDIGEDLKDLITRMLDKNPESRIVVPEIKLHPWVTRHGAEPLPSEDENCTLVEVTEEEVENSVKHIPSLATVILVKTMIRKRSFGNPFEGSRREERSLSAPGNLLTKKPTRECEPLSEPKEARQRRQPPGPRPAPRGGGGSALVKGGPRAESWGAPAPGSRARMHPLRPDEAME</sequence>
<dbReference type="InterPro" id="IPR008271">
    <property type="entry name" value="Ser/Thr_kinase_AS"/>
</dbReference>
<protein>
    <recommendedName>
        <fullName evidence="3">calcium/calmodulin-dependent protein kinase</fullName>
        <ecNumber evidence="3">2.7.11.17</ecNumber>
    </recommendedName>
</protein>
<keyword evidence="10 15" id="KW-0067">ATP-binding</keyword>
<dbReference type="GO" id="GO:0005524">
    <property type="term" value="F:ATP binding"/>
    <property type="evidence" value="ECO:0007669"/>
    <property type="project" value="UniProtKB-UniRule"/>
</dbReference>
<accession>A0A7N5P0V7</accession>
<keyword evidence="5" id="KW-0723">Serine/threonine-protein kinase</keyword>
<feature type="region of interest" description="Disordered" evidence="16">
    <location>
        <begin position="41"/>
        <end position="63"/>
    </location>
</feature>
<feature type="domain" description="Protein kinase" evidence="17">
    <location>
        <begin position="345"/>
        <end position="626"/>
    </location>
</feature>
<dbReference type="GO" id="GO:0061762">
    <property type="term" value="P:CAMKK-AMPK signaling cascade"/>
    <property type="evidence" value="ECO:0007669"/>
    <property type="project" value="Ensembl"/>
</dbReference>
<keyword evidence="7" id="KW-0808">Transferase</keyword>
<evidence type="ECO:0000313" key="19">
    <source>
        <dbReference type="Proteomes" id="UP000008912"/>
    </source>
</evidence>
<evidence type="ECO:0000256" key="10">
    <source>
        <dbReference type="ARBA" id="ARBA00022840"/>
    </source>
</evidence>
<dbReference type="GeneTree" id="ENSGT00940000161828"/>
<reference evidence="18" key="2">
    <citation type="submission" date="2025-08" db="UniProtKB">
        <authorList>
            <consortium name="Ensembl"/>
        </authorList>
    </citation>
    <scope>IDENTIFICATION</scope>
</reference>
<dbReference type="EC" id="2.7.11.17" evidence="3"/>
<feature type="binding site" evidence="15">
    <location>
        <position position="374"/>
    </location>
    <ligand>
        <name>ATP</name>
        <dbReference type="ChEBI" id="CHEBI:30616"/>
    </ligand>
</feature>
<evidence type="ECO:0000256" key="14">
    <source>
        <dbReference type="ARBA" id="ARBA00047430"/>
    </source>
</evidence>
<dbReference type="GO" id="GO:0005516">
    <property type="term" value="F:calmodulin binding"/>
    <property type="evidence" value="ECO:0007669"/>
    <property type="project" value="UniProtKB-KW"/>
</dbReference>
<dbReference type="InterPro" id="IPR011009">
    <property type="entry name" value="Kinase-like_dom_sf"/>
</dbReference>
<evidence type="ECO:0000256" key="13">
    <source>
        <dbReference type="ARBA" id="ARBA00047307"/>
    </source>
</evidence>
<comment type="catalytic activity">
    <reaction evidence="14">
        <text>L-seryl-[protein] + ATP = O-phospho-L-seryl-[protein] + ADP + H(+)</text>
        <dbReference type="Rhea" id="RHEA:17989"/>
        <dbReference type="Rhea" id="RHEA-COMP:9863"/>
        <dbReference type="Rhea" id="RHEA-COMP:11604"/>
        <dbReference type="ChEBI" id="CHEBI:15378"/>
        <dbReference type="ChEBI" id="CHEBI:29999"/>
        <dbReference type="ChEBI" id="CHEBI:30616"/>
        <dbReference type="ChEBI" id="CHEBI:83421"/>
        <dbReference type="ChEBI" id="CHEBI:456216"/>
        <dbReference type="EC" id="2.7.11.17"/>
    </reaction>
</comment>
<keyword evidence="6" id="KW-0597">Phosphoprotein</keyword>
<comment type="subcellular location">
    <subcellularLocation>
        <location evidence="2">Cytoplasm</location>
    </subcellularLocation>
    <subcellularLocation>
        <location evidence="1">Nucleus</location>
    </subcellularLocation>
</comment>
<evidence type="ECO:0000256" key="15">
    <source>
        <dbReference type="PROSITE-ProRule" id="PRU10141"/>
    </source>
</evidence>
<evidence type="ECO:0000256" key="11">
    <source>
        <dbReference type="ARBA" id="ARBA00022860"/>
    </source>
</evidence>
<dbReference type="PANTHER" id="PTHR43895:SF39">
    <property type="entry name" value="CALCIUM_CALMODULIN-DEPENDENT PROTEIN KINASE KINASE 2"/>
    <property type="match status" value="1"/>
</dbReference>
<dbReference type="FunFam" id="3.30.200.20:FF:000429">
    <property type="entry name" value="Calcium/calmodulin-dependent protein kinase kinase"/>
    <property type="match status" value="1"/>
</dbReference>
<dbReference type="GO" id="GO:0005654">
    <property type="term" value="C:nucleoplasm"/>
    <property type="evidence" value="ECO:0007669"/>
    <property type="project" value="UniProtKB-ARBA"/>
</dbReference>
<reference evidence="18" key="3">
    <citation type="submission" date="2025-09" db="UniProtKB">
        <authorList>
            <consortium name="Ensembl"/>
        </authorList>
    </citation>
    <scope>IDENTIFICATION</scope>
</reference>
<dbReference type="PROSITE" id="PS00108">
    <property type="entry name" value="PROTEIN_KINASE_ST"/>
    <property type="match status" value="1"/>
</dbReference>
<evidence type="ECO:0000313" key="18">
    <source>
        <dbReference type="Ensembl" id="ENSAMEP00000021979.1"/>
    </source>
</evidence>
<gene>
    <name evidence="18" type="primary">CAMKK2</name>
</gene>
<dbReference type="PROSITE" id="PS50011">
    <property type="entry name" value="PROTEIN_KINASE_DOM"/>
    <property type="match status" value="1"/>
</dbReference>
<keyword evidence="8 15" id="KW-0547">Nucleotide-binding</keyword>
<dbReference type="GO" id="GO:0004683">
    <property type="term" value="F:calcium/calmodulin-dependent protein kinase activity"/>
    <property type="evidence" value="ECO:0007669"/>
    <property type="project" value="UniProtKB-EC"/>
</dbReference>
<evidence type="ECO:0000256" key="9">
    <source>
        <dbReference type="ARBA" id="ARBA00022777"/>
    </source>
</evidence>
<feature type="compositionally biased region" description="Basic and acidic residues" evidence="16">
    <location>
        <begin position="701"/>
        <end position="716"/>
    </location>
</feature>
<keyword evidence="11" id="KW-0112">Calmodulin-binding</keyword>